<gene>
    <name evidence="6" type="ORF">AAFC00_003362</name>
</gene>
<dbReference type="PANTHER" id="PTHR45646">
    <property type="entry name" value="SERINE/THREONINE-PROTEIN KINASE DOA-RELATED"/>
    <property type="match status" value="1"/>
</dbReference>
<evidence type="ECO:0000256" key="2">
    <source>
        <dbReference type="ARBA" id="ARBA00022679"/>
    </source>
</evidence>
<evidence type="ECO:0000256" key="3">
    <source>
        <dbReference type="ARBA" id="ARBA00022741"/>
    </source>
</evidence>
<name>A0ABR3PEH6_9PEZI</name>
<dbReference type="Proteomes" id="UP001562354">
    <property type="component" value="Unassembled WGS sequence"/>
</dbReference>
<evidence type="ECO:0000256" key="4">
    <source>
        <dbReference type="ARBA" id="ARBA00022777"/>
    </source>
</evidence>
<keyword evidence="5" id="KW-0067">ATP-binding</keyword>
<dbReference type="PANTHER" id="PTHR45646:SF11">
    <property type="entry name" value="SERINE_THREONINE-PROTEIN KINASE DOA"/>
    <property type="match status" value="1"/>
</dbReference>
<reference evidence="6 7" key="1">
    <citation type="submission" date="2024-07" db="EMBL/GenBank/DDBJ databases">
        <title>Draft sequence of the Neodothiora populina.</title>
        <authorList>
            <person name="Drown D.D."/>
            <person name="Schuette U.S."/>
            <person name="Buechlein A.B."/>
            <person name="Rusch D.R."/>
            <person name="Winton L.W."/>
            <person name="Adams G.A."/>
        </authorList>
    </citation>
    <scope>NUCLEOTIDE SEQUENCE [LARGE SCALE GENOMIC DNA]</scope>
    <source>
        <strain evidence="6 7">CPC 39397</strain>
    </source>
</reference>
<accession>A0ABR3PEH6</accession>
<keyword evidence="4" id="KW-0418">Kinase</keyword>
<evidence type="ECO:0000313" key="6">
    <source>
        <dbReference type="EMBL" id="KAL1304358.1"/>
    </source>
</evidence>
<evidence type="ECO:0000256" key="5">
    <source>
        <dbReference type="ARBA" id="ARBA00022840"/>
    </source>
</evidence>
<dbReference type="GeneID" id="95977063"/>
<evidence type="ECO:0000313" key="7">
    <source>
        <dbReference type="Proteomes" id="UP001562354"/>
    </source>
</evidence>
<dbReference type="SUPFAM" id="SSF56112">
    <property type="entry name" value="Protein kinase-like (PK-like)"/>
    <property type="match status" value="1"/>
</dbReference>
<keyword evidence="3" id="KW-0547">Nucleotide-binding</keyword>
<keyword evidence="2" id="KW-0808">Transferase</keyword>
<dbReference type="RefSeq" id="XP_069200633.1">
    <property type="nucleotide sequence ID" value="XM_069348451.1"/>
</dbReference>
<dbReference type="InterPro" id="IPR011009">
    <property type="entry name" value="Kinase-like_dom_sf"/>
</dbReference>
<dbReference type="InterPro" id="IPR051175">
    <property type="entry name" value="CLK_kinases"/>
</dbReference>
<keyword evidence="1" id="KW-0723">Serine/threonine-protein kinase</keyword>
<proteinExistence type="predicted"/>
<protein>
    <submittedName>
        <fullName evidence="6">Uncharacterized protein</fullName>
    </submittedName>
</protein>
<sequence length="145" mass="16206">MAVNSPMPAKELPDRTTYVSQPMPLTKALPSLTDFSEARFGNPTHTGLIMPGVYEAPEVVLGIEWGYPVDKWGFATTLWDLFEPEILFSAKNRKGQYSESHHLAQMVAILGNPPVDFLRASEKAVEYWHQDGVSPQPTLYSLIET</sequence>
<evidence type="ECO:0000256" key="1">
    <source>
        <dbReference type="ARBA" id="ARBA00022527"/>
    </source>
</evidence>
<organism evidence="6 7">
    <name type="scientific">Neodothiora populina</name>
    <dbReference type="NCBI Taxonomy" id="2781224"/>
    <lineage>
        <taxon>Eukaryota</taxon>
        <taxon>Fungi</taxon>
        <taxon>Dikarya</taxon>
        <taxon>Ascomycota</taxon>
        <taxon>Pezizomycotina</taxon>
        <taxon>Dothideomycetes</taxon>
        <taxon>Dothideomycetidae</taxon>
        <taxon>Dothideales</taxon>
        <taxon>Dothioraceae</taxon>
        <taxon>Neodothiora</taxon>
    </lineage>
</organism>
<keyword evidence="7" id="KW-1185">Reference proteome</keyword>
<dbReference type="Gene3D" id="1.10.510.10">
    <property type="entry name" value="Transferase(Phosphotransferase) domain 1"/>
    <property type="match status" value="1"/>
</dbReference>
<dbReference type="EMBL" id="JBFMKM010000008">
    <property type="protein sequence ID" value="KAL1304358.1"/>
    <property type="molecule type" value="Genomic_DNA"/>
</dbReference>
<comment type="caution">
    <text evidence="6">The sequence shown here is derived from an EMBL/GenBank/DDBJ whole genome shotgun (WGS) entry which is preliminary data.</text>
</comment>